<proteinExistence type="inferred from homology"/>
<evidence type="ECO:0000256" key="21">
    <source>
        <dbReference type="ARBA" id="ARBA00048679"/>
    </source>
</evidence>
<dbReference type="Gramene" id="TraesKAR5D01G0407130.1">
    <property type="protein sequence ID" value="cds.TraesKAR5D01G0407130.1"/>
    <property type="gene ID" value="TraesKAR5D01G0407130"/>
</dbReference>
<dbReference type="Gramene" id="TraesWEE_scaffold_065303_01G000100.1">
    <property type="protein sequence ID" value="TraesWEE_scaffold_065303_01G000100.1"/>
    <property type="gene ID" value="TraesWEE_scaffold_065303_01G000100"/>
</dbReference>
<evidence type="ECO:0000256" key="6">
    <source>
        <dbReference type="ARBA" id="ARBA00022553"/>
    </source>
</evidence>
<comment type="catalytic activity">
    <reaction evidence="21">
        <text>L-seryl-[protein] + ATP = O-phospho-L-seryl-[protein] + ADP + H(+)</text>
        <dbReference type="Rhea" id="RHEA:17989"/>
        <dbReference type="Rhea" id="RHEA-COMP:9863"/>
        <dbReference type="Rhea" id="RHEA-COMP:11604"/>
        <dbReference type="ChEBI" id="CHEBI:15378"/>
        <dbReference type="ChEBI" id="CHEBI:29999"/>
        <dbReference type="ChEBI" id="CHEBI:30616"/>
        <dbReference type="ChEBI" id="CHEBI:83421"/>
        <dbReference type="ChEBI" id="CHEBI:456216"/>
        <dbReference type="EC" id="2.7.11.1"/>
    </reaction>
</comment>
<evidence type="ECO:0000256" key="22">
    <source>
        <dbReference type="PROSITE-ProRule" id="PRU10141"/>
    </source>
</evidence>
<keyword evidence="14" id="KW-0418">Kinase</keyword>
<dbReference type="FunFam" id="3.80.10.10:FF:000111">
    <property type="entry name" value="LRR receptor-like serine/threonine-protein kinase ERECTA"/>
    <property type="match status" value="1"/>
</dbReference>
<dbReference type="PRINTS" id="PR00019">
    <property type="entry name" value="LEURICHRPT"/>
</dbReference>
<dbReference type="SUPFAM" id="SSF56112">
    <property type="entry name" value="Protein kinase-like (PK-like)"/>
    <property type="match status" value="1"/>
</dbReference>
<dbReference type="Gramene" id="TraesSTA5D03G03219690.1">
    <property type="protein sequence ID" value="TraesSTA5D03G03219690.1"/>
    <property type="gene ID" value="TraesSTA5D03G03219690"/>
</dbReference>
<gene>
    <name evidence="25" type="primary">LOC123126224</name>
</gene>
<dbReference type="PANTHER" id="PTHR27008:SF497">
    <property type="entry name" value="OS11G0695000 PROTEIN"/>
    <property type="match status" value="1"/>
</dbReference>
<evidence type="ECO:0000256" key="7">
    <source>
        <dbReference type="ARBA" id="ARBA00022614"/>
    </source>
</evidence>
<dbReference type="PANTHER" id="PTHR27008">
    <property type="entry name" value="OS04G0122200 PROTEIN"/>
    <property type="match status" value="1"/>
</dbReference>
<reference evidence="25" key="2">
    <citation type="submission" date="2018-10" db="UniProtKB">
        <authorList>
            <consortium name="EnsemblPlants"/>
        </authorList>
    </citation>
    <scope>IDENTIFICATION</scope>
</reference>
<evidence type="ECO:0000256" key="20">
    <source>
        <dbReference type="ARBA" id="ARBA00047899"/>
    </source>
</evidence>
<evidence type="ECO:0000256" key="10">
    <source>
        <dbReference type="ARBA" id="ARBA00022692"/>
    </source>
</evidence>
<dbReference type="OrthoDB" id="1724816at2759"/>
<dbReference type="AlphaFoldDB" id="A0A3B6N2L9"/>
<evidence type="ECO:0000256" key="2">
    <source>
        <dbReference type="ARBA" id="ARBA00009592"/>
    </source>
</evidence>
<dbReference type="OMA" id="RIHPRIF"/>
<dbReference type="Pfam" id="PF00560">
    <property type="entry name" value="LRR_1"/>
    <property type="match status" value="4"/>
</dbReference>
<dbReference type="Gramene" id="TraesCLE_scaffold_015982_01G000300.1">
    <property type="protein sequence ID" value="TraesCLE_scaffold_015982_01G000300.1"/>
    <property type="gene ID" value="TraesCLE_scaffold_015982_01G000300"/>
</dbReference>
<dbReference type="GO" id="GO:0009742">
    <property type="term" value="P:brassinosteroid mediated signaling pathway"/>
    <property type="evidence" value="ECO:0007669"/>
    <property type="project" value="UniProtKB-KW"/>
</dbReference>
<dbReference type="InterPro" id="IPR017441">
    <property type="entry name" value="Protein_kinase_ATP_BS"/>
</dbReference>
<sequence length="569" mass="62899">MSGPIPIQIGMLWRLEQLFLQANKFSGSIPRSFGNISFLEYIDLSSNQLSSRIHPRIFHLDKLLKLDLSNNSFAGALPSDVSGLNQIYHMDLSSNFLVGRIPESFGQLNMLTFINLSHNSFKGFIPGTLEKLKGLASLDLSSNTLSGTIPMFLANFSYLTILNLSFNNLEGQIPDGGVFSNLTFQCLTGNDGLCGAPRLGFLACLDMPRSSNRKLLQILLPTLIVVVGVVAISIYLWSRRKLNKRDAIASDDPTDVVDYQIVSYHELIRATNNFSEENILGSGSFGKVFKGQLSDGLVVAIKVLDMQLEQAIRSFGVECQVLRMVRHRNLIKILNTCSNLDFGALVLPYMPNGSLEMLLHQSQGSLRLGFLERLGILLDVSMAMEYLHHEHYELILHCDLKPSNVLFVEEMMAHVADFGIAGLILDDKSMTCASMPGTVGYIAPEYGSLGKASRKSDVFSYGIMLLEVFTGRRPTDAMFGAQLTLRQWVHQAFPAELVRVIDGQLLQDSSATCCSLEDGFLESVFELGLLCSDDSPGQRMTMHDVVVTLKKIKGEYTTKHTATMSRNAA</sequence>
<dbReference type="Pfam" id="PF00069">
    <property type="entry name" value="Pkinase"/>
    <property type="match status" value="1"/>
</dbReference>
<dbReference type="Gramene" id="TraesJUL5D03G03254240.1">
    <property type="protein sequence ID" value="TraesJUL5D03G03254240.1"/>
    <property type="gene ID" value="TraesJUL5D03G03254240"/>
</dbReference>
<keyword evidence="5" id="KW-0723">Serine/threonine-protein kinase</keyword>
<evidence type="ECO:0000256" key="3">
    <source>
        <dbReference type="ARBA" id="ARBA00012513"/>
    </source>
</evidence>
<dbReference type="Gramene" id="TraesLDM5D03G03233560.1">
    <property type="protein sequence ID" value="TraesLDM5D03G03233560.1"/>
    <property type="gene ID" value="TraesLDM5D03G03233560"/>
</dbReference>
<evidence type="ECO:0000256" key="4">
    <source>
        <dbReference type="ARBA" id="ARBA00022475"/>
    </source>
</evidence>
<keyword evidence="17 23" id="KW-0472">Membrane</keyword>
<keyword evidence="7" id="KW-0433">Leucine-rich repeat</keyword>
<dbReference type="SMR" id="A0A3B6N2L9"/>
<dbReference type="FunFam" id="3.80.10.10:FF:000041">
    <property type="entry name" value="LRR receptor-like serine/threonine-protein kinase ERECTA"/>
    <property type="match status" value="1"/>
</dbReference>
<evidence type="ECO:0000256" key="17">
    <source>
        <dbReference type="ARBA" id="ARBA00023136"/>
    </source>
</evidence>
<keyword evidence="8" id="KW-1070">Brassinosteroid signaling pathway</keyword>
<evidence type="ECO:0000256" key="12">
    <source>
        <dbReference type="ARBA" id="ARBA00022737"/>
    </source>
</evidence>
<keyword evidence="19" id="KW-0325">Glycoprotein</keyword>
<dbReference type="Proteomes" id="UP000019116">
    <property type="component" value="Chromosome 5D"/>
</dbReference>
<evidence type="ECO:0000256" key="13">
    <source>
        <dbReference type="ARBA" id="ARBA00022741"/>
    </source>
</evidence>
<evidence type="ECO:0000313" key="25">
    <source>
        <dbReference type="EnsemblPlants" id="TraesCS5D02G546900.1"/>
    </source>
</evidence>
<dbReference type="Gramene" id="TraesCS5D03G1192100.1">
    <property type="protein sequence ID" value="TraesCS5D03G1192100.1.CDS"/>
    <property type="gene ID" value="TraesCS5D03G1192100"/>
</dbReference>
<dbReference type="GO" id="GO:0005524">
    <property type="term" value="F:ATP binding"/>
    <property type="evidence" value="ECO:0007669"/>
    <property type="project" value="UniProtKB-UniRule"/>
</dbReference>
<dbReference type="PROSITE" id="PS00108">
    <property type="entry name" value="PROTEIN_KINASE_ST"/>
    <property type="match status" value="1"/>
</dbReference>
<dbReference type="Gene3D" id="1.10.510.10">
    <property type="entry name" value="Transferase(Phosphotransferase) domain 1"/>
    <property type="match status" value="1"/>
</dbReference>
<dbReference type="GO" id="GO:0004674">
    <property type="term" value="F:protein serine/threonine kinase activity"/>
    <property type="evidence" value="ECO:0007669"/>
    <property type="project" value="UniProtKB-KW"/>
</dbReference>
<evidence type="ECO:0000256" key="5">
    <source>
        <dbReference type="ARBA" id="ARBA00022527"/>
    </source>
</evidence>
<keyword evidence="26" id="KW-1185">Reference proteome</keyword>
<keyword evidence="11" id="KW-0732">Signal</keyword>
<keyword evidence="4" id="KW-1003">Cell membrane</keyword>
<evidence type="ECO:0000256" key="15">
    <source>
        <dbReference type="ARBA" id="ARBA00022840"/>
    </source>
</evidence>
<dbReference type="GO" id="GO:0005886">
    <property type="term" value="C:plasma membrane"/>
    <property type="evidence" value="ECO:0007669"/>
    <property type="project" value="UniProtKB-SubCell"/>
</dbReference>
<dbReference type="SMART" id="SM00220">
    <property type="entry name" value="S_TKc"/>
    <property type="match status" value="1"/>
</dbReference>
<feature type="transmembrane region" description="Helical" evidence="23">
    <location>
        <begin position="215"/>
        <end position="237"/>
    </location>
</feature>
<evidence type="ECO:0000256" key="23">
    <source>
        <dbReference type="SAM" id="Phobius"/>
    </source>
</evidence>
<dbReference type="InterPro" id="IPR011009">
    <property type="entry name" value="Kinase-like_dom_sf"/>
</dbReference>
<dbReference type="EnsemblPlants" id="TraesCS5D02G546900.1">
    <property type="protein sequence ID" value="TraesCS5D02G546900.1"/>
    <property type="gene ID" value="TraesCS5D02G546900"/>
</dbReference>
<organism evidence="25">
    <name type="scientific">Triticum aestivum</name>
    <name type="common">Wheat</name>
    <dbReference type="NCBI Taxonomy" id="4565"/>
    <lineage>
        <taxon>Eukaryota</taxon>
        <taxon>Viridiplantae</taxon>
        <taxon>Streptophyta</taxon>
        <taxon>Embryophyta</taxon>
        <taxon>Tracheophyta</taxon>
        <taxon>Spermatophyta</taxon>
        <taxon>Magnoliopsida</taxon>
        <taxon>Liliopsida</taxon>
        <taxon>Poales</taxon>
        <taxon>Poaceae</taxon>
        <taxon>BOP clade</taxon>
        <taxon>Pooideae</taxon>
        <taxon>Triticodae</taxon>
        <taxon>Triticeae</taxon>
        <taxon>Triticinae</taxon>
        <taxon>Triticum</taxon>
    </lineage>
</organism>
<dbReference type="Pfam" id="PF13855">
    <property type="entry name" value="LRR_8"/>
    <property type="match status" value="1"/>
</dbReference>
<dbReference type="STRING" id="4565.A0A3B6N2L9"/>
<dbReference type="InterPro" id="IPR032675">
    <property type="entry name" value="LRR_dom_sf"/>
</dbReference>
<reference evidence="25" key="1">
    <citation type="submission" date="2018-08" db="EMBL/GenBank/DDBJ databases">
        <authorList>
            <person name="Rossello M."/>
        </authorList>
    </citation>
    <scope>NUCLEOTIDE SEQUENCE [LARGE SCALE GENOMIC DNA]</scope>
    <source>
        <strain evidence="25">cv. Chinese Spring</strain>
    </source>
</reference>
<dbReference type="InterPro" id="IPR000719">
    <property type="entry name" value="Prot_kinase_dom"/>
</dbReference>
<dbReference type="Gene3D" id="3.30.200.20">
    <property type="entry name" value="Phosphorylase Kinase, domain 1"/>
    <property type="match status" value="1"/>
</dbReference>
<evidence type="ECO:0000256" key="16">
    <source>
        <dbReference type="ARBA" id="ARBA00022989"/>
    </source>
</evidence>
<comment type="subcellular location">
    <subcellularLocation>
        <location evidence="1">Cell membrane</location>
        <topology evidence="1">Single-pass membrane protein</topology>
    </subcellularLocation>
</comment>
<dbReference type="FunFam" id="1.10.510.10:FF:000358">
    <property type="entry name" value="Putative leucine-rich repeat receptor-like serine/threonine-protein kinase"/>
    <property type="match status" value="1"/>
</dbReference>
<keyword evidence="6" id="KW-0597">Phosphoprotein</keyword>
<keyword evidence="16 23" id="KW-1133">Transmembrane helix</keyword>
<dbReference type="Gramene" id="TraesCS5D02G546900.1">
    <property type="protein sequence ID" value="TraesCS5D02G546900.1"/>
    <property type="gene ID" value="TraesCS5D02G546900"/>
</dbReference>
<keyword evidence="18" id="KW-0675">Receptor</keyword>
<keyword evidence="15 22" id="KW-0067">ATP-binding</keyword>
<keyword evidence="10 23" id="KW-0812">Transmembrane</keyword>
<dbReference type="FunFam" id="3.30.200.20:FF:000661">
    <property type="entry name" value="Serine-threonine protein kinase plant-type"/>
    <property type="match status" value="1"/>
</dbReference>
<dbReference type="InterPro" id="IPR001611">
    <property type="entry name" value="Leu-rich_rpt"/>
</dbReference>
<dbReference type="Gramene" id="TraesROB_scaffold_154670_01G000100.1">
    <property type="protein sequence ID" value="TraesROB_scaffold_154670_01G000100.1"/>
    <property type="gene ID" value="TraesROB_scaffold_154670_01G000100"/>
</dbReference>
<name>A0A3B6N2L9_WHEAT</name>
<dbReference type="InterPro" id="IPR051809">
    <property type="entry name" value="Plant_receptor-like_S/T_kinase"/>
</dbReference>
<evidence type="ECO:0000256" key="11">
    <source>
        <dbReference type="ARBA" id="ARBA00022729"/>
    </source>
</evidence>
<dbReference type="EC" id="2.7.11.1" evidence="3"/>
<feature type="domain" description="Protein kinase" evidence="24">
    <location>
        <begin position="274"/>
        <end position="563"/>
    </location>
</feature>
<dbReference type="InterPro" id="IPR008271">
    <property type="entry name" value="Ser/Thr_kinase_AS"/>
</dbReference>
<comment type="catalytic activity">
    <reaction evidence="20">
        <text>L-threonyl-[protein] + ATP = O-phospho-L-threonyl-[protein] + ADP + H(+)</text>
        <dbReference type="Rhea" id="RHEA:46608"/>
        <dbReference type="Rhea" id="RHEA-COMP:11060"/>
        <dbReference type="Rhea" id="RHEA-COMP:11605"/>
        <dbReference type="ChEBI" id="CHEBI:15378"/>
        <dbReference type="ChEBI" id="CHEBI:30013"/>
        <dbReference type="ChEBI" id="CHEBI:30616"/>
        <dbReference type="ChEBI" id="CHEBI:61977"/>
        <dbReference type="ChEBI" id="CHEBI:456216"/>
        <dbReference type="EC" id="2.7.11.1"/>
    </reaction>
</comment>
<evidence type="ECO:0000313" key="26">
    <source>
        <dbReference type="Proteomes" id="UP000019116"/>
    </source>
</evidence>
<keyword evidence="9" id="KW-0808">Transferase</keyword>
<evidence type="ECO:0000259" key="24">
    <source>
        <dbReference type="PROSITE" id="PS50011"/>
    </source>
</evidence>
<evidence type="ECO:0000256" key="8">
    <source>
        <dbReference type="ARBA" id="ARBA00022626"/>
    </source>
</evidence>
<dbReference type="Gramene" id="TraesMAC5D03G03228070.1">
    <property type="protein sequence ID" value="TraesMAC5D03G03228070.1"/>
    <property type="gene ID" value="TraesMAC5D03G03228070"/>
</dbReference>
<evidence type="ECO:0000256" key="9">
    <source>
        <dbReference type="ARBA" id="ARBA00022679"/>
    </source>
</evidence>
<keyword evidence="13 22" id="KW-0547">Nucleotide-binding</keyword>
<protein>
    <recommendedName>
        <fullName evidence="3">non-specific serine/threonine protein kinase</fullName>
        <ecNumber evidence="3">2.7.11.1</ecNumber>
    </recommendedName>
</protein>
<evidence type="ECO:0000256" key="14">
    <source>
        <dbReference type="ARBA" id="ARBA00022777"/>
    </source>
</evidence>
<dbReference type="PROSITE" id="PS00107">
    <property type="entry name" value="PROTEIN_KINASE_ATP"/>
    <property type="match status" value="1"/>
</dbReference>
<evidence type="ECO:0000256" key="19">
    <source>
        <dbReference type="ARBA" id="ARBA00023180"/>
    </source>
</evidence>
<evidence type="ECO:0000256" key="18">
    <source>
        <dbReference type="ARBA" id="ARBA00023170"/>
    </source>
</evidence>
<dbReference type="Gene3D" id="3.80.10.10">
    <property type="entry name" value="Ribonuclease Inhibitor"/>
    <property type="match status" value="1"/>
</dbReference>
<dbReference type="SUPFAM" id="SSF52058">
    <property type="entry name" value="L domain-like"/>
    <property type="match status" value="1"/>
</dbReference>
<accession>A0A3B6N2L9</accession>
<keyword evidence="12" id="KW-0677">Repeat</keyword>
<feature type="binding site" evidence="22">
    <location>
        <position position="302"/>
    </location>
    <ligand>
        <name>ATP</name>
        <dbReference type="ChEBI" id="CHEBI:30616"/>
    </ligand>
</feature>
<evidence type="ECO:0000256" key="1">
    <source>
        <dbReference type="ARBA" id="ARBA00004162"/>
    </source>
</evidence>
<comment type="similarity">
    <text evidence="2">Belongs to the RLP family.</text>
</comment>
<dbReference type="PROSITE" id="PS50011">
    <property type="entry name" value="PROTEIN_KINASE_DOM"/>
    <property type="match status" value="1"/>
</dbReference>